<dbReference type="FunCoup" id="D5GLF6">
    <property type="interactions" value="68"/>
</dbReference>
<dbReference type="Pfam" id="PF00788">
    <property type="entry name" value="RA"/>
    <property type="match status" value="1"/>
</dbReference>
<dbReference type="Gene3D" id="1.10.150.50">
    <property type="entry name" value="Transcription Factor, Ets-1"/>
    <property type="match status" value="1"/>
</dbReference>
<feature type="region of interest" description="Disordered" evidence="1">
    <location>
        <begin position="397"/>
        <end position="422"/>
    </location>
</feature>
<dbReference type="CDD" id="cd01786">
    <property type="entry name" value="RA_STE50"/>
    <property type="match status" value="1"/>
</dbReference>
<dbReference type="InterPro" id="IPR000159">
    <property type="entry name" value="RA_dom"/>
</dbReference>
<evidence type="ECO:0000259" key="2">
    <source>
        <dbReference type="PROSITE" id="PS50105"/>
    </source>
</evidence>
<dbReference type="KEGG" id="tml:GSTUM_00010173001"/>
<dbReference type="SUPFAM" id="SSF47769">
    <property type="entry name" value="SAM/Pointed domain"/>
    <property type="match status" value="1"/>
</dbReference>
<evidence type="ECO:0000256" key="1">
    <source>
        <dbReference type="SAM" id="MobiDB-lite"/>
    </source>
</evidence>
<evidence type="ECO:0000313" key="5">
    <source>
        <dbReference type="Proteomes" id="UP000006911"/>
    </source>
</evidence>
<dbReference type="InterPro" id="IPR051569">
    <property type="entry name" value="SHANK"/>
</dbReference>
<dbReference type="InterPro" id="IPR001660">
    <property type="entry name" value="SAM"/>
</dbReference>
<feature type="region of interest" description="Disordered" evidence="1">
    <location>
        <begin position="186"/>
        <end position="322"/>
    </location>
</feature>
<feature type="compositionally biased region" description="Basic and acidic residues" evidence="1">
    <location>
        <begin position="220"/>
        <end position="229"/>
    </location>
</feature>
<feature type="domain" description="Ras-associating" evidence="3">
    <location>
        <begin position="326"/>
        <end position="399"/>
    </location>
</feature>
<dbReference type="SMART" id="SM00454">
    <property type="entry name" value="SAM"/>
    <property type="match status" value="1"/>
</dbReference>
<dbReference type="eggNOG" id="KOG4375">
    <property type="taxonomic scope" value="Eukaryota"/>
</dbReference>
<dbReference type="HOGENOM" id="CLU_021546_0_0_1"/>
<dbReference type="InterPro" id="IPR029071">
    <property type="entry name" value="Ubiquitin-like_domsf"/>
</dbReference>
<dbReference type="Proteomes" id="UP000006911">
    <property type="component" value="Unassembled WGS sequence"/>
</dbReference>
<feature type="compositionally biased region" description="Gly residues" evidence="1">
    <location>
        <begin position="401"/>
        <end position="421"/>
    </location>
</feature>
<gene>
    <name evidence="4" type="ORF">GSTUM_00010173001</name>
</gene>
<dbReference type="Pfam" id="PF07647">
    <property type="entry name" value="SAM_2"/>
    <property type="match status" value="1"/>
</dbReference>
<keyword evidence="5" id="KW-1185">Reference proteome</keyword>
<proteinExistence type="predicted"/>
<dbReference type="SMART" id="SM00314">
    <property type="entry name" value="RA"/>
    <property type="match status" value="1"/>
</dbReference>
<dbReference type="GO" id="GO:0007165">
    <property type="term" value="P:signal transduction"/>
    <property type="evidence" value="ECO:0007669"/>
    <property type="project" value="InterPro"/>
</dbReference>
<dbReference type="PANTHER" id="PTHR24135:SF28">
    <property type="entry name" value="LD13733P"/>
    <property type="match status" value="1"/>
</dbReference>
<dbReference type="STRING" id="656061.D5GLF6"/>
<feature type="domain" description="SAM" evidence="2">
    <location>
        <begin position="51"/>
        <end position="114"/>
    </location>
</feature>
<dbReference type="GO" id="GO:0030160">
    <property type="term" value="F:synaptic receptor adaptor activity"/>
    <property type="evidence" value="ECO:0007669"/>
    <property type="project" value="TreeGrafter"/>
</dbReference>
<feature type="compositionally biased region" description="Low complexity" evidence="1">
    <location>
        <begin position="310"/>
        <end position="322"/>
    </location>
</feature>
<reference evidence="4 5" key="1">
    <citation type="journal article" date="2010" name="Nature">
        <title>Perigord black truffle genome uncovers evolutionary origins and mechanisms of symbiosis.</title>
        <authorList>
            <person name="Martin F."/>
            <person name="Kohler A."/>
            <person name="Murat C."/>
            <person name="Balestrini R."/>
            <person name="Coutinho P.M."/>
            <person name="Jaillon O."/>
            <person name="Montanini B."/>
            <person name="Morin E."/>
            <person name="Noel B."/>
            <person name="Percudani R."/>
            <person name="Porcel B."/>
            <person name="Rubini A."/>
            <person name="Amicucci A."/>
            <person name="Amselem J."/>
            <person name="Anthouard V."/>
            <person name="Arcioni S."/>
            <person name="Artiguenave F."/>
            <person name="Aury J.M."/>
            <person name="Ballario P."/>
            <person name="Bolchi A."/>
            <person name="Brenna A."/>
            <person name="Brun A."/>
            <person name="Buee M."/>
            <person name="Cantarel B."/>
            <person name="Chevalier G."/>
            <person name="Couloux A."/>
            <person name="Da Silva C."/>
            <person name="Denoeud F."/>
            <person name="Duplessis S."/>
            <person name="Ghignone S."/>
            <person name="Hilselberger B."/>
            <person name="Iotti M."/>
            <person name="Marcais B."/>
            <person name="Mello A."/>
            <person name="Miranda M."/>
            <person name="Pacioni G."/>
            <person name="Quesneville H."/>
            <person name="Riccioni C."/>
            <person name="Ruotolo R."/>
            <person name="Splivallo R."/>
            <person name="Stocchi V."/>
            <person name="Tisserant E."/>
            <person name="Viscomi A.R."/>
            <person name="Zambonelli A."/>
            <person name="Zampieri E."/>
            <person name="Henrissat B."/>
            <person name="Lebrun M.H."/>
            <person name="Paolocci F."/>
            <person name="Bonfante P."/>
            <person name="Ottonello S."/>
            <person name="Wincker P."/>
        </authorList>
    </citation>
    <scope>NUCLEOTIDE SEQUENCE [LARGE SCALE GENOMIC DNA]</scope>
    <source>
        <strain evidence="4 5">Mel28</strain>
    </source>
</reference>
<dbReference type="GeneID" id="9186093"/>
<dbReference type="PROSITE" id="PS50200">
    <property type="entry name" value="RA"/>
    <property type="match status" value="1"/>
</dbReference>
<dbReference type="OMA" id="DWTAEEC"/>
<evidence type="ECO:0000313" key="4">
    <source>
        <dbReference type="EMBL" id="CAZ85349.1"/>
    </source>
</evidence>
<feature type="compositionally biased region" description="Basic and acidic residues" evidence="1">
    <location>
        <begin position="186"/>
        <end position="205"/>
    </location>
</feature>
<dbReference type="CDD" id="cd09533">
    <property type="entry name" value="SAM_Ste50-like_fungal"/>
    <property type="match status" value="1"/>
</dbReference>
<dbReference type="InterPro" id="IPR013761">
    <property type="entry name" value="SAM/pointed_sf"/>
</dbReference>
<dbReference type="Gene3D" id="3.10.20.90">
    <property type="entry name" value="Phosphatidylinositol 3-kinase Catalytic Subunit, Chain A, domain 1"/>
    <property type="match status" value="1"/>
</dbReference>
<dbReference type="EMBL" id="FN430348">
    <property type="protein sequence ID" value="CAZ85349.1"/>
    <property type="molecule type" value="Genomic_DNA"/>
</dbReference>
<feature type="compositionally biased region" description="Polar residues" evidence="1">
    <location>
        <begin position="235"/>
        <end position="262"/>
    </location>
</feature>
<evidence type="ECO:0000259" key="3">
    <source>
        <dbReference type="PROSITE" id="PS50200"/>
    </source>
</evidence>
<dbReference type="RefSeq" id="XP_002841158.1">
    <property type="nucleotide sequence ID" value="XM_002841112.1"/>
</dbReference>
<protein>
    <submittedName>
        <fullName evidence="4">(Perigord truffle) hypothetical protein</fullName>
    </submittedName>
</protein>
<sequence>MPSPGHHQQPSSPTDSDIPSRDGDQHTPTFHQPHYHEMDNRDMSDRHILEWDAEDVAGFIRSLVLDQYGDSFLDNEIDGQVLVHLDHEELRDVGVQSVGHRLTILKNVYNIKIAHGVSIDTGDYVPVSADVEDTEKSATQHDIQRLIGIIRQRDERISQTEGELRELQKGITKLREELLPVWRRERDKRDRDRDREERDRERDQKLILGTPKNPSPTHSTHPENVRTDYEPPPTATNGNATIANLQNSQSPGNIPSPTSPSTIYHVPGTGVGNPLNNSNLGGMNAPAATHRPADGQPPRTRPPRSDYEEPNPLSTPSNSSSSVEIFKSFRVSMEDPCYKVLPAALKRYNIQANWRQYALYIVHGDQERCLGLEEKPLILFKQLDREGRKPMFMLRRNGNFDSGGGSSNGGGPSGGGIGGSGASVYGGREGGITLPGGVL</sequence>
<dbReference type="PANTHER" id="PTHR24135">
    <property type="entry name" value="SH3 AND MULTIPLE ANKYRIN REPEAT DOMAINS PROTEIN"/>
    <property type="match status" value="1"/>
</dbReference>
<feature type="region of interest" description="Disordered" evidence="1">
    <location>
        <begin position="1"/>
        <end position="37"/>
    </location>
</feature>
<accession>D5GLF6</accession>
<organism evidence="4 5">
    <name type="scientific">Tuber melanosporum (strain Mel28)</name>
    <name type="common">Perigord black truffle</name>
    <dbReference type="NCBI Taxonomy" id="656061"/>
    <lineage>
        <taxon>Eukaryota</taxon>
        <taxon>Fungi</taxon>
        <taxon>Dikarya</taxon>
        <taxon>Ascomycota</taxon>
        <taxon>Pezizomycotina</taxon>
        <taxon>Pezizomycetes</taxon>
        <taxon>Pezizales</taxon>
        <taxon>Tuberaceae</taxon>
        <taxon>Tuber</taxon>
    </lineage>
</organism>
<dbReference type="AlphaFoldDB" id="D5GLF6"/>
<feature type="compositionally biased region" description="Low complexity" evidence="1">
    <location>
        <begin position="1"/>
        <end position="13"/>
    </location>
</feature>
<dbReference type="InParanoid" id="D5GLF6"/>
<name>D5GLF6_TUBMM</name>
<dbReference type="SUPFAM" id="SSF54236">
    <property type="entry name" value="Ubiquitin-like"/>
    <property type="match status" value="1"/>
</dbReference>
<dbReference type="GO" id="GO:0035255">
    <property type="term" value="F:ionotropic glutamate receptor binding"/>
    <property type="evidence" value="ECO:0007669"/>
    <property type="project" value="TreeGrafter"/>
</dbReference>
<dbReference type="PROSITE" id="PS50105">
    <property type="entry name" value="SAM_DOMAIN"/>
    <property type="match status" value="1"/>
</dbReference>